<dbReference type="EMBL" id="WEID01000073">
    <property type="protein sequence ID" value="KAB8129909.1"/>
    <property type="molecule type" value="Genomic_DNA"/>
</dbReference>
<feature type="chain" id="PRO_5028991851" evidence="2">
    <location>
        <begin position="30"/>
        <end position="706"/>
    </location>
</feature>
<dbReference type="OrthoDB" id="9812829at2"/>
<protein>
    <submittedName>
        <fullName evidence="3">Carbohydrate-binding domain-containing protein</fullName>
    </submittedName>
</protein>
<evidence type="ECO:0000313" key="3">
    <source>
        <dbReference type="EMBL" id="KAB8129909.1"/>
    </source>
</evidence>
<feature type="signal peptide" evidence="2">
    <location>
        <begin position="1"/>
        <end position="29"/>
    </location>
</feature>
<feature type="region of interest" description="Disordered" evidence="1">
    <location>
        <begin position="279"/>
        <end position="387"/>
    </location>
</feature>
<feature type="compositionally biased region" description="Low complexity" evidence="1">
    <location>
        <begin position="365"/>
        <end position="386"/>
    </location>
</feature>
<accession>A0A7C8GSD9</accession>
<organism evidence="3 4">
    <name type="scientific">Gracilibacillus oryzae</name>
    <dbReference type="NCBI Taxonomy" id="1672701"/>
    <lineage>
        <taxon>Bacteria</taxon>
        <taxon>Bacillati</taxon>
        <taxon>Bacillota</taxon>
        <taxon>Bacilli</taxon>
        <taxon>Bacillales</taxon>
        <taxon>Bacillaceae</taxon>
        <taxon>Gracilibacillus</taxon>
    </lineage>
</organism>
<name>A0A7C8GSD9_9BACI</name>
<reference evidence="3 4" key="1">
    <citation type="submission" date="2019-10" db="EMBL/GenBank/DDBJ databases">
        <title>Gracilibacillus sp. nov. isolated from rice seeds.</title>
        <authorList>
            <person name="He S."/>
        </authorList>
    </citation>
    <scope>NUCLEOTIDE SEQUENCE [LARGE SCALE GENOMIC DNA]</scope>
    <source>
        <strain evidence="3 4">TD8</strain>
    </source>
</reference>
<evidence type="ECO:0000313" key="4">
    <source>
        <dbReference type="Proteomes" id="UP000480246"/>
    </source>
</evidence>
<dbReference type="Pfam" id="PF14262">
    <property type="entry name" value="Cthe_2159"/>
    <property type="match status" value="2"/>
</dbReference>
<dbReference type="AlphaFoldDB" id="A0A7C8GSD9"/>
<gene>
    <name evidence="3" type="ORF">F9U64_14815</name>
</gene>
<dbReference type="InterPro" id="IPR025584">
    <property type="entry name" value="Cthe_2159"/>
</dbReference>
<sequence length="706" mass="73626">MMKHNKRCILFLSLILIFAYILSGCSNDAATKEIDVTSNIVSYDADDTYSAWDEADVTNIYLDGTSITMDDNNSVVINENQIEIHTTGTYVFAGTLTDGQVVIDAEDAGTVRLVLNGASIESQTTAPIYVKQADKTVISIEEGTDNYLSDALEYIYPDEKTDEPSAAIYSKDDLTINGGGNLTVDGNFNDGITGRDDLKITGGTITINAIDDGIVGRDLFALRDADLTINAEGDGVKSSNDSDAEKGNIVLESGSLTIDSAGDGIQSENTVTVIDGEYTITAGDGSPDVIEAQETMGGGFGGRGNFAPGDIPAGEGPPELPSGEQMTPPEGFEEGERPQVPEFPSDQTEGTEQQSELENGTQSDSAEVTSADATESASSEESTPSTKGIKAVNELSIFGGTISIDSNDDAIHSDLDVSITAGTLDVSTGDDGLHADGKVTITGGSVTINKSLEGIEGTDIAVSDGTIYVTSEDDGFNVSGGSDGFGMARMDMDAADSTAEEEETADTAATEESGELLIEGGYIYVNANGDGLDSNTTATMTGGTVLVYGPTNGGNGALDYNESFDIEGGTLIAAGSSGMAEGVSDTSAQATMMMTFSEMQEAGTSVYVKDSNGEEVIAITPEKEFQTIVISSPLLKQGENYSLSSGGTLTGENSNGLYENAAYEGGTVNVDFTMENMMTYVNESGVTEQSENRQGGFGRGMQRQAE</sequence>
<feature type="compositionally biased region" description="Polar residues" evidence="1">
    <location>
        <begin position="345"/>
        <end position="364"/>
    </location>
</feature>
<feature type="region of interest" description="Disordered" evidence="1">
    <location>
        <begin position="684"/>
        <end position="706"/>
    </location>
</feature>
<dbReference type="PROSITE" id="PS51257">
    <property type="entry name" value="PROKAR_LIPOPROTEIN"/>
    <property type="match status" value="1"/>
</dbReference>
<dbReference type="Proteomes" id="UP000480246">
    <property type="component" value="Unassembled WGS sequence"/>
</dbReference>
<keyword evidence="4" id="KW-1185">Reference proteome</keyword>
<comment type="caution">
    <text evidence="3">The sequence shown here is derived from an EMBL/GenBank/DDBJ whole genome shotgun (WGS) entry which is preliminary data.</text>
</comment>
<keyword evidence="2" id="KW-0732">Signal</keyword>
<proteinExistence type="predicted"/>
<evidence type="ECO:0000256" key="2">
    <source>
        <dbReference type="SAM" id="SignalP"/>
    </source>
</evidence>
<evidence type="ECO:0000256" key="1">
    <source>
        <dbReference type="SAM" id="MobiDB-lite"/>
    </source>
</evidence>